<reference evidence="3 5" key="1">
    <citation type="submission" date="2023-05" db="EMBL/GenBank/DDBJ databases">
        <title>Metabolic capabilities are highly conserved among human nasal-associated Corynebacterium species in pangenomic analyses.</title>
        <authorList>
            <person name="Tran T.H."/>
            <person name="Roberts A.Q."/>
            <person name="Escapa I.F."/>
            <person name="Gao W."/>
            <person name="Conlan S."/>
            <person name="Kong H."/>
            <person name="Segre J.A."/>
            <person name="Kelly M.S."/>
            <person name="Lemon K.P."/>
        </authorList>
    </citation>
    <scope>NUCLEOTIDE SEQUENCE</scope>
    <source>
        <strain evidence="3">KPL2773</strain>
        <strain evidence="2 5">KPL3772</strain>
    </source>
</reference>
<dbReference type="EMBL" id="JASNUQ010000011">
    <property type="protein sequence ID" value="MDK4290595.1"/>
    <property type="molecule type" value="Genomic_DNA"/>
</dbReference>
<feature type="transmembrane region" description="Helical" evidence="1">
    <location>
        <begin position="72"/>
        <end position="98"/>
    </location>
</feature>
<feature type="transmembrane region" description="Helical" evidence="1">
    <location>
        <begin position="110"/>
        <end position="130"/>
    </location>
</feature>
<accession>A0AAP4BQ05</accession>
<keyword evidence="5" id="KW-1185">Reference proteome</keyword>
<evidence type="ECO:0000313" key="5">
    <source>
        <dbReference type="Proteomes" id="UP001239759"/>
    </source>
</evidence>
<gene>
    <name evidence="2" type="ORF">QPX23_07650</name>
    <name evidence="3" type="ORF">QPX42_00920</name>
</gene>
<feature type="transmembrane region" description="Helical" evidence="1">
    <location>
        <begin position="37"/>
        <end position="60"/>
    </location>
</feature>
<keyword evidence="1" id="KW-1133">Transmembrane helix</keyword>
<dbReference type="AlphaFoldDB" id="A0AAP4BQ05"/>
<dbReference type="RefSeq" id="WP_284587850.1">
    <property type="nucleotide sequence ID" value="NZ_JASNTY010000004.1"/>
</dbReference>
<dbReference type="Proteomes" id="UP001239759">
    <property type="component" value="Unassembled WGS sequence"/>
</dbReference>
<evidence type="ECO:0000313" key="4">
    <source>
        <dbReference type="Proteomes" id="UP001224412"/>
    </source>
</evidence>
<evidence type="ECO:0000256" key="1">
    <source>
        <dbReference type="SAM" id="Phobius"/>
    </source>
</evidence>
<evidence type="ECO:0000313" key="3">
    <source>
        <dbReference type="EMBL" id="MDK4306125.1"/>
    </source>
</evidence>
<keyword evidence="1" id="KW-0812">Transmembrane</keyword>
<dbReference type="EMBL" id="JASNVH010000001">
    <property type="protein sequence ID" value="MDK4306125.1"/>
    <property type="molecule type" value="Genomic_DNA"/>
</dbReference>
<dbReference type="Proteomes" id="UP001224412">
    <property type="component" value="Unassembled WGS sequence"/>
</dbReference>
<feature type="transmembrane region" description="Helical" evidence="1">
    <location>
        <begin position="12"/>
        <end position="31"/>
    </location>
</feature>
<name>A0AAP4BQ05_9CORY</name>
<comment type="caution">
    <text evidence="3">The sequence shown here is derived from an EMBL/GenBank/DDBJ whole genome shotgun (WGS) entry which is preliminary data.</text>
</comment>
<proteinExistence type="predicted"/>
<protein>
    <submittedName>
        <fullName evidence="3">Uncharacterized protein</fullName>
    </submittedName>
</protein>
<sequence>MNMLKPLERITIFSVLVALVLYVFMSIIAASGGGFPFLVGALFLLATAIAVVFVGINISLWSHKRARYRSSVIGKIGAWIITTGIVIAVASVITQLFRAGGFWEPLFSELLWVITAATGLLWLGFILLMVSGRTR</sequence>
<keyword evidence="1" id="KW-0472">Membrane</keyword>
<organism evidence="3 4">
    <name type="scientific">Corynebacterium pseudodiphtheriticum</name>
    <dbReference type="NCBI Taxonomy" id="37637"/>
    <lineage>
        <taxon>Bacteria</taxon>
        <taxon>Bacillati</taxon>
        <taxon>Actinomycetota</taxon>
        <taxon>Actinomycetes</taxon>
        <taxon>Mycobacteriales</taxon>
        <taxon>Corynebacteriaceae</taxon>
        <taxon>Corynebacterium</taxon>
    </lineage>
</organism>
<evidence type="ECO:0000313" key="2">
    <source>
        <dbReference type="EMBL" id="MDK4290595.1"/>
    </source>
</evidence>